<sequence>MGAFNDNFASKNKKVRDFVKLHFHTSLEFYDDLEIEDKRKYFVHIKRSSNPLSPNMWYIQCEYKRYEYSFEEIAFVLNLTKQEVINNYVNAMKKLKFLVNRIADIK</sequence>
<dbReference type="EMBL" id="CP021886">
    <property type="protein sequence ID" value="AWI34151.1"/>
    <property type="molecule type" value="Genomic_DNA"/>
</dbReference>
<dbReference type="SUPFAM" id="SSF88659">
    <property type="entry name" value="Sigma3 and sigma4 domains of RNA polymerase sigma factors"/>
    <property type="match status" value="1"/>
</dbReference>
<dbReference type="AlphaFoldDB" id="A0A2U8FD24"/>
<reference evidence="1 2" key="1">
    <citation type="submission" date="2017-06" db="EMBL/GenBank/DDBJ databases">
        <title>Complete genome of Helicobacter apodemus.</title>
        <authorList>
            <person name="Cho S."/>
        </authorList>
    </citation>
    <scope>NUCLEOTIDE SEQUENCE [LARGE SCALE GENOMIC DNA]</scope>
    <source>
        <strain evidence="2">SNUVETPUB-15-01</strain>
    </source>
</reference>
<evidence type="ECO:0000313" key="2">
    <source>
        <dbReference type="Proteomes" id="UP000244890"/>
    </source>
</evidence>
<dbReference type="KEGG" id="had:CDV25_04760"/>
<evidence type="ECO:0000313" key="1">
    <source>
        <dbReference type="EMBL" id="AWI34151.1"/>
    </source>
</evidence>
<organism evidence="1 2">
    <name type="scientific">Helicobacter apodemus</name>
    <dbReference type="NCBI Taxonomy" id="135569"/>
    <lineage>
        <taxon>Bacteria</taxon>
        <taxon>Pseudomonadati</taxon>
        <taxon>Campylobacterota</taxon>
        <taxon>Epsilonproteobacteria</taxon>
        <taxon>Campylobacterales</taxon>
        <taxon>Helicobacteraceae</taxon>
        <taxon>Helicobacter</taxon>
    </lineage>
</organism>
<dbReference type="Proteomes" id="UP000244890">
    <property type="component" value="Chromosome"/>
</dbReference>
<dbReference type="InterPro" id="IPR013324">
    <property type="entry name" value="RNA_pol_sigma_r3/r4-like"/>
</dbReference>
<gene>
    <name evidence="1" type="ORF">CDV25_04760</name>
</gene>
<name>A0A2U8FD24_9HELI</name>
<accession>A0A2U8FD24</accession>
<proteinExistence type="predicted"/>
<dbReference type="RefSeq" id="WP_108910990.1">
    <property type="nucleotide sequence ID" value="NZ_CP021886.1"/>
</dbReference>
<protein>
    <submittedName>
        <fullName evidence="1">Uncharacterized protein</fullName>
    </submittedName>
</protein>